<dbReference type="EMBL" id="SMAG01000002">
    <property type="protein sequence ID" value="TCS95705.1"/>
    <property type="molecule type" value="Genomic_DNA"/>
</dbReference>
<accession>A0A4R3L9C6</accession>
<proteinExistence type="inferred from homology"/>
<dbReference type="InterPro" id="IPR049874">
    <property type="entry name" value="ROK_cs"/>
</dbReference>
<organism evidence="2 3">
    <name type="scientific">Hazenella coriacea</name>
    <dbReference type="NCBI Taxonomy" id="1179467"/>
    <lineage>
        <taxon>Bacteria</taxon>
        <taxon>Bacillati</taxon>
        <taxon>Bacillota</taxon>
        <taxon>Bacilli</taxon>
        <taxon>Bacillales</taxon>
        <taxon>Thermoactinomycetaceae</taxon>
        <taxon>Hazenella</taxon>
    </lineage>
</organism>
<dbReference type="PANTHER" id="PTHR18964">
    <property type="entry name" value="ROK (REPRESSOR, ORF, KINASE) FAMILY"/>
    <property type="match status" value="1"/>
</dbReference>
<reference evidence="2 3" key="1">
    <citation type="submission" date="2019-03" db="EMBL/GenBank/DDBJ databases">
        <title>Genomic Encyclopedia of Type Strains, Phase IV (KMG-IV): sequencing the most valuable type-strain genomes for metagenomic binning, comparative biology and taxonomic classification.</title>
        <authorList>
            <person name="Goeker M."/>
        </authorList>
    </citation>
    <scope>NUCLEOTIDE SEQUENCE [LARGE SCALE GENOMIC DNA]</scope>
    <source>
        <strain evidence="2 3">DSM 45707</strain>
    </source>
</reference>
<sequence length="192" mass="20244">MGAGVGVNHLVCVTLGTGVGGGLISEGKLIRGMNGFAGEIGHIQIDPQGRVCNCGQVGCLETFSSASAIVHRAQECMTMGRSILLDRDKQLTAQQIFELATQKDELALHVIQPAIEALARVFATLSVVLNPALFIVGGGVSKAGDSLFLPLREKYAEYTQNSVQKDVRIIPAELGSRAGFVGAARLIAQQEN</sequence>
<evidence type="ECO:0000313" key="3">
    <source>
        <dbReference type="Proteomes" id="UP000294937"/>
    </source>
</evidence>
<comment type="similarity">
    <text evidence="1">Belongs to the ROK (NagC/XylR) family.</text>
</comment>
<protein>
    <submittedName>
        <fullName evidence="2">ROK family protein</fullName>
    </submittedName>
</protein>
<gene>
    <name evidence="2" type="ORF">EDD58_102281</name>
</gene>
<dbReference type="InterPro" id="IPR043129">
    <property type="entry name" value="ATPase_NBD"/>
</dbReference>
<comment type="caution">
    <text evidence="2">The sequence shown here is derived from an EMBL/GenBank/DDBJ whole genome shotgun (WGS) entry which is preliminary data.</text>
</comment>
<dbReference type="SUPFAM" id="SSF53067">
    <property type="entry name" value="Actin-like ATPase domain"/>
    <property type="match status" value="1"/>
</dbReference>
<dbReference type="PANTHER" id="PTHR18964:SF149">
    <property type="entry name" value="BIFUNCTIONAL UDP-N-ACETYLGLUCOSAMINE 2-EPIMERASE_N-ACETYLMANNOSAMINE KINASE"/>
    <property type="match status" value="1"/>
</dbReference>
<dbReference type="InterPro" id="IPR000600">
    <property type="entry name" value="ROK"/>
</dbReference>
<evidence type="ECO:0000256" key="1">
    <source>
        <dbReference type="ARBA" id="ARBA00006479"/>
    </source>
</evidence>
<keyword evidence="3" id="KW-1185">Reference proteome</keyword>
<name>A0A4R3L9C6_9BACL</name>
<evidence type="ECO:0000313" key="2">
    <source>
        <dbReference type="EMBL" id="TCS95705.1"/>
    </source>
</evidence>
<dbReference type="AlphaFoldDB" id="A0A4R3L9C6"/>
<dbReference type="PROSITE" id="PS01125">
    <property type="entry name" value="ROK"/>
    <property type="match status" value="1"/>
</dbReference>
<dbReference type="Gene3D" id="3.30.420.40">
    <property type="match status" value="2"/>
</dbReference>
<dbReference type="Proteomes" id="UP000294937">
    <property type="component" value="Unassembled WGS sequence"/>
</dbReference>
<dbReference type="Pfam" id="PF00480">
    <property type="entry name" value="ROK"/>
    <property type="match status" value="1"/>
</dbReference>